<feature type="transmembrane region" description="Helical" evidence="7">
    <location>
        <begin position="114"/>
        <end position="132"/>
    </location>
</feature>
<protein>
    <submittedName>
        <fullName evidence="9">Sterol desaturase family protein</fullName>
    </submittedName>
</protein>
<comment type="subcellular location">
    <subcellularLocation>
        <location evidence="1">Endomembrane system</location>
        <topology evidence="1">Multi-pass membrane protein</topology>
    </subcellularLocation>
</comment>
<feature type="transmembrane region" description="Helical" evidence="7">
    <location>
        <begin position="179"/>
        <end position="198"/>
    </location>
</feature>
<proteinExistence type="predicted"/>
<dbReference type="InterPro" id="IPR006694">
    <property type="entry name" value="Fatty_acid_hydroxylase"/>
</dbReference>
<sequence length="340" mass="39672">MFDAFIFWLGEELASAGSSLFDLSKRVSLFYLVSASVFAVFIFYFRYGFAGIHRVKSYFSWRVWWHSSARTDYQVWLLNRLIFSIAIPKTLSQSVWISFLFFFWQEQGLSNLSFGWSDTLVMALFTLCYFLADDFSRFFTHWLMHKVPLLWFFHQVHHSAKVLTPFTVFRTHPVEGGLFFLRSLTVQSLVISIFLVLFPHQISLLQIFGVLVSTFVFNILGANLRHSGVVLSYGKTIEKWLISPVQHQIHHSISVEHYDKNFGVILAIWDRLFSTWSSGHDNQQIIFGTGEKIDNGGVLTQYFLPLKSAIHYSRLKLTKLLHNAQLLSLEAQEHFRRKFK</sequence>
<comment type="caution">
    <text evidence="9">The sequence shown here is derived from an EMBL/GenBank/DDBJ whole genome shotgun (WGS) entry which is preliminary data.</text>
</comment>
<evidence type="ECO:0000256" key="2">
    <source>
        <dbReference type="ARBA" id="ARBA00022692"/>
    </source>
</evidence>
<dbReference type="PANTHER" id="PTHR21624">
    <property type="entry name" value="STEROL DESATURASE-RELATED PROTEIN"/>
    <property type="match status" value="1"/>
</dbReference>
<evidence type="ECO:0000313" key="9">
    <source>
        <dbReference type="EMBL" id="MCV2403887.1"/>
    </source>
</evidence>
<keyword evidence="6 7" id="KW-0472">Membrane</keyword>
<dbReference type="RefSeq" id="WP_263531269.1">
    <property type="nucleotide sequence ID" value="NZ_JAOVZB010000006.1"/>
</dbReference>
<dbReference type="PANTHER" id="PTHR21624:SF1">
    <property type="entry name" value="ALKYLGLYCEROL MONOOXYGENASE"/>
    <property type="match status" value="1"/>
</dbReference>
<feature type="domain" description="Fatty acid hydroxylase" evidence="8">
    <location>
        <begin position="127"/>
        <end position="275"/>
    </location>
</feature>
<dbReference type="EMBL" id="JAOVZB010000006">
    <property type="protein sequence ID" value="MCV2403887.1"/>
    <property type="molecule type" value="Genomic_DNA"/>
</dbReference>
<evidence type="ECO:0000256" key="1">
    <source>
        <dbReference type="ARBA" id="ARBA00004127"/>
    </source>
</evidence>
<feature type="transmembrane region" description="Helical" evidence="7">
    <location>
        <begin position="204"/>
        <end position="224"/>
    </location>
</feature>
<evidence type="ECO:0000256" key="6">
    <source>
        <dbReference type="ARBA" id="ARBA00023136"/>
    </source>
</evidence>
<dbReference type="Proteomes" id="UP001209713">
    <property type="component" value="Unassembled WGS sequence"/>
</dbReference>
<dbReference type="InterPro" id="IPR051689">
    <property type="entry name" value="Sterol_desaturase/TMEM195"/>
</dbReference>
<organism evidence="9 10">
    <name type="scientific">Marinomonas sargassi</name>
    <dbReference type="NCBI Taxonomy" id="2984494"/>
    <lineage>
        <taxon>Bacteria</taxon>
        <taxon>Pseudomonadati</taxon>
        <taxon>Pseudomonadota</taxon>
        <taxon>Gammaproteobacteria</taxon>
        <taxon>Oceanospirillales</taxon>
        <taxon>Oceanospirillaceae</taxon>
        <taxon>Marinomonas</taxon>
    </lineage>
</organism>
<name>A0ABT2YVG3_9GAMM</name>
<reference evidence="9 10" key="1">
    <citation type="submission" date="2022-10" db="EMBL/GenBank/DDBJ databases">
        <title>Marinomonas transparenta sp. nov. and Marinomonas sargassi sp. nov., isolated from marine alga (Sargassum natans (L.) Gaillon).</title>
        <authorList>
            <person name="Wang Y."/>
        </authorList>
    </citation>
    <scope>NUCLEOTIDE SEQUENCE [LARGE SCALE GENOMIC DNA]</scope>
    <source>
        <strain evidence="9 10">C2222</strain>
    </source>
</reference>
<evidence type="ECO:0000256" key="5">
    <source>
        <dbReference type="ARBA" id="ARBA00023098"/>
    </source>
</evidence>
<dbReference type="Pfam" id="PF04116">
    <property type="entry name" value="FA_hydroxylase"/>
    <property type="match status" value="1"/>
</dbReference>
<evidence type="ECO:0000256" key="7">
    <source>
        <dbReference type="SAM" id="Phobius"/>
    </source>
</evidence>
<feature type="transmembrane region" description="Helical" evidence="7">
    <location>
        <begin position="29"/>
        <end position="49"/>
    </location>
</feature>
<accession>A0ABT2YVG3</accession>
<keyword evidence="2 7" id="KW-0812">Transmembrane</keyword>
<keyword evidence="4" id="KW-0560">Oxidoreductase</keyword>
<keyword evidence="5" id="KW-0443">Lipid metabolism</keyword>
<evidence type="ECO:0000256" key="4">
    <source>
        <dbReference type="ARBA" id="ARBA00023002"/>
    </source>
</evidence>
<feature type="transmembrane region" description="Helical" evidence="7">
    <location>
        <begin position="81"/>
        <end position="102"/>
    </location>
</feature>
<evidence type="ECO:0000259" key="8">
    <source>
        <dbReference type="Pfam" id="PF04116"/>
    </source>
</evidence>
<keyword evidence="10" id="KW-1185">Reference proteome</keyword>
<evidence type="ECO:0000313" key="10">
    <source>
        <dbReference type="Proteomes" id="UP001209713"/>
    </source>
</evidence>
<keyword evidence="3 7" id="KW-1133">Transmembrane helix</keyword>
<gene>
    <name evidence="9" type="ORF">OFY17_13525</name>
</gene>
<evidence type="ECO:0000256" key="3">
    <source>
        <dbReference type="ARBA" id="ARBA00022989"/>
    </source>
</evidence>